<dbReference type="EnsemblMetazoa" id="AMEC011354-RA">
    <property type="protein sequence ID" value="AMEC011354-PA"/>
    <property type="gene ID" value="AMEC011354"/>
</dbReference>
<evidence type="ECO:0000313" key="3">
    <source>
        <dbReference type="Proteomes" id="UP000075902"/>
    </source>
</evidence>
<keyword evidence="3" id="KW-1185">Reference proteome</keyword>
<proteinExistence type="predicted"/>
<reference evidence="2" key="2">
    <citation type="submission" date="2020-05" db="UniProtKB">
        <authorList>
            <consortium name="EnsemblMetazoa"/>
        </authorList>
    </citation>
    <scope>IDENTIFICATION</scope>
    <source>
        <strain evidence="2">CM1001059</strain>
    </source>
</reference>
<feature type="region of interest" description="Disordered" evidence="1">
    <location>
        <begin position="116"/>
        <end position="151"/>
    </location>
</feature>
<organism evidence="2 3">
    <name type="scientific">Anopheles melas</name>
    <dbReference type="NCBI Taxonomy" id="34690"/>
    <lineage>
        <taxon>Eukaryota</taxon>
        <taxon>Metazoa</taxon>
        <taxon>Ecdysozoa</taxon>
        <taxon>Arthropoda</taxon>
        <taxon>Hexapoda</taxon>
        <taxon>Insecta</taxon>
        <taxon>Pterygota</taxon>
        <taxon>Neoptera</taxon>
        <taxon>Endopterygota</taxon>
        <taxon>Diptera</taxon>
        <taxon>Nematocera</taxon>
        <taxon>Culicoidea</taxon>
        <taxon>Culicidae</taxon>
        <taxon>Anophelinae</taxon>
        <taxon>Anopheles</taxon>
    </lineage>
</organism>
<dbReference type="AlphaFoldDB" id="A0A182TZV3"/>
<evidence type="ECO:0000313" key="2">
    <source>
        <dbReference type="EnsemblMetazoa" id="AMEC011354-PA"/>
    </source>
</evidence>
<dbReference type="VEuPathDB" id="VectorBase:AMEC011354"/>
<accession>A0A182TZV3</accession>
<name>A0A182TZV3_9DIPT</name>
<sequence length="172" mass="19629">MQESLFQQQSSVETLFNTGSQTLLSPTISSPTPTNNGEWPRFFPLGWGGVFHLGERREHESKVQGQGFPPCAGNSQLGLFHLCQRVQKGGVFLSHFVLALQYFFINFNSTYKQTKKDTSQQHKLNVKKKTKKNKLDPIGQDQQPFAPPPVTNPAYLPARRVRYVNLYYKLKQ</sequence>
<evidence type="ECO:0000256" key="1">
    <source>
        <dbReference type="SAM" id="MobiDB-lite"/>
    </source>
</evidence>
<reference evidence="3" key="1">
    <citation type="submission" date="2014-01" db="EMBL/GenBank/DDBJ databases">
        <title>The Genome Sequence of Anopheles melas CM1001059_A (V2).</title>
        <authorList>
            <consortium name="The Broad Institute Genomics Platform"/>
            <person name="Neafsey D.E."/>
            <person name="Besansky N."/>
            <person name="Howell P."/>
            <person name="Walton C."/>
            <person name="Young S.K."/>
            <person name="Zeng Q."/>
            <person name="Gargeya S."/>
            <person name="Fitzgerald M."/>
            <person name="Haas B."/>
            <person name="Abouelleil A."/>
            <person name="Allen A.W."/>
            <person name="Alvarado L."/>
            <person name="Arachchi H.M."/>
            <person name="Berlin A.M."/>
            <person name="Chapman S.B."/>
            <person name="Gainer-Dewar J."/>
            <person name="Goldberg J."/>
            <person name="Griggs A."/>
            <person name="Gujja S."/>
            <person name="Hansen M."/>
            <person name="Howarth C."/>
            <person name="Imamovic A."/>
            <person name="Ireland A."/>
            <person name="Larimer J."/>
            <person name="McCowan C."/>
            <person name="Murphy C."/>
            <person name="Pearson M."/>
            <person name="Poon T.W."/>
            <person name="Priest M."/>
            <person name="Roberts A."/>
            <person name="Saif S."/>
            <person name="Shea T."/>
            <person name="Sisk P."/>
            <person name="Sykes S."/>
            <person name="Wortman J."/>
            <person name="Nusbaum C."/>
            <person name="Birren B."/>
        </authorList>
    </citation>
    <scope>NUCLEOTIDE SEQUENCE [LARGE SCALE GENOMIC DNA]</scope>
    <source>
        <strain evidence="3">CM1001059</strain>
    </source>
</reference>
<protein>
    <submittedName>
        <fullName evidence="2">Uncharacterized protein</fullName>
    </submittedName>
</protein>
<dbReference type="Proteomes" id="UP000075902">
    <property type="component" value="Unassembled WGS sequence"/>
</dbReference>